<organism evidence="1 2">
    <name type="scientific">Elysia crispata</name>
    <name type="common">lettuce slug</name>
    <dbReference type="NCBI Taxonomy" id="231223"/>
    <lineage>
        <taxon>Eukaryota</taxon>
        <taxon>Metazoa</taxon>
        <taxon>Spiralia</taxon>
        <taxon>Lophotrochozoa</taxon>
        <taxon>Mollusca</taxon>
        <taxon>Gastropoda</taxon>
        <taxon>Heterobranchia</taxon>
        <taxon>Euthyneura</taxon>
        <taxon>Panpulmonata</taxon>
        <taxon>Sacoglossa</taxon>
        <taxon>Placobranchoidea</taxon>
        <taxon>Plakobranchidae</taxon>
        <taxon>Elysia</taxon>
    </lineage>
</organism>
<gene>
    <name evidence="1" type="ORF">RRG08_007029</name>
</gene>
<dbReference type="EMBL" id="JAWDGP010003866">
    <property type="protein sequence ID" value="KAK3770117.1"/>
    <property type="molecule type" value="Genomic_DNA"/>
</dbReference>
<reference evidence="1" key="1">
    <citation type="journal article" date="2023" name="G3 (Bethesda)">
        <title>A reference genome for the long-term kleptoplast-retaining sea slug Elysia crispata morphotype clarki.</title>
        <authorList>
            <person name="Eastman K.E."/>
            <person name="Pendleton A.L."/>
            <person name="Shaikh M.A."/>
            <person name="Suttiyut T."/>
            <person name="Ogas R."/>
            <person name="Tomko P."/>
            <person name="Gavelis G."/>
            <person name="Widhalm J.R."/>
            <person name="Wisecaver J.H."/>
        </authorList>
    </citation>
    <scope>NUCLEOTIDE SEQUENCE</scope>
    <source>
        <strain evidence="1">ECLA1</strain>
    </source>
</reference>
<dbReference type="Proteomes" id="UP001283361">
    <property type="component" value="Unassembled WGS sequence"/>
</dbReference>
<evidence type="ECO:0000313" key="1">
    <source>
        <dbReference type="EMBL" id="KAK3770117.1"/>
    </source>
</evidence>
<dbReference type="AlphaFoldDB" id="A0AAE1DGW7"/>
<proteinExistence type="predicted"/>
<name>A0AAE1DGW7_9GAST</name>
<protein>
    <submittedName>
        <fullName evidence="1">Uncharacterized protein</fullName>
    </submittedName>
</protein>
<accession>A0AAE1DGW7</accession>
<sequence>MDNDQTGHNSHSAGAERRAMMTSAFMYPGLLDVPPEISWSASQGHQDWTTQRTLKCQHMILCNRKLHSASIVMSFINVRDGPSPARSNVINHKKLHPGMSSATIGRISRYVLINPVSTLQPSQKD</sequence>
<keyword evidence="2" id="KW-1185">Reference proteome</keyword>
<comment type="caution">
    <text evidence="1">The sequence shown here is derived from an EMBL/GenBank/DDBJ whole genome shotgun (WGS) entry which is preliminary data.</text>
</comment>
<evidence type="ECO:0000313" key="2">
    <source>
        <dbReference type="Proteomes" id="UP001283361"/>
    </source>
</evidence>